<reference evidence="1 2" key="1">
    <citation type="submission" date="2019-02" db="EMBL/GenBank/DDBJ databases">
        <title>Deep-cultivation of Planctomycetes and their phenomic and genomic characterization uncovers novel biology.</title>
        <authorList>
            <person name="Wiegand S."/>
            <person name="Jogler M."/>
            <person name="Boedeker C."/>
            <person name="Pinto D."/>
            <person name="Vollmers J."/>
            <person name="Rivas-Marin E."/>
            <person name="Kohn T."/>
            <person name="Peeters S.H."/>
            <person name="Heuer A."/>
            <person name="Rast P."/>
            <person name="Oberbeckmann S."/>
            <person name="Bunk B."/>
            <person name="Jeske O."/>
            <person name="Meyerdierks A."/>
            <person name="Storesund J.E."/>
            <person name="Kallscheuer N."/>
            <person name="Luecker S."/>
            <person name="Lage O.M."/>
            <person name="Pohl T."/>
            <person name="Merkel B.J."/>
            <person name="Hornburger P."/>
            <person name="Mueller R.-W."/>
            <person name="Bruemmer F."/>
            <person name="Labrenz M."/>
            <person name="Spormann A.M."/>
            <person name="Op Den Camp H."/>
            <person name="Overmann J."/>
            <person name="Amann R."/>
            <person name="Jetten M.S.M."/>
            <person name="Mascher T."/>
            <person name="Medema M.H."/>
            <person name="Devos D.P."/>
            <person name="Kaster A.-K."/>
            <person name="Ovreas L."/>
            <person name="Rohde M."/>
            <person name="Galperin M.Y."/>
            <person name="Jogler C."/>
        </authorList>
    </citation>
    <scope>NUCLEOTIDE SEQUENCE [LARGE SCALE GENOMIC DNA]</scope>
    <source>
        <strain evidence="1 2">Pla100</strain>
    </source>
</reference>
<dbReference type="AlphaFoldDB" id="A0A5C6AHP1"/>
<name>A0A5C6AHP1_9BACT</name>
<evidence type="ECO:0000313" key="1">
    <source>
        <dbReference type="EMBL" id="TWT98940.1"/>
    </source>
</evidence>
<gene>
    <name evidence="1" type="ORF">Pla100_21060</name>
</gene>
<organism evidence="1 2">
    <name type="scientific">Neorhodopirellula pilleata</name>
    <dbReference type="NCBI Taxonomy" id="2714738"/>
    <lineage>
        <taxon>Bacteria</taxon>
        <taxon>Pseudomonadati</taxon>
        <taxon>Planctomycetota</taxon>
        <taxon>Planctomycetia</taxon>
        <taxon>Pirellulales</taxon>
        <taxon>Pirellulaceae</taxon>
        <taxon>Neorhodopirellula</taxon>
    </lineage>
</organism>
<evidence type="ECO:0000313" key="2">
    <source>
        <dbReference type="Proteomes" id="UP000316213"/>
    </source>
</evidence>
<comment type="caution">
    <text evidence="1">The sequence shown here is derived from an EMBL/GenBank/DDBJ whole genome shotgun (WGS) entry which is preliminary data.</text>
</comment>
<protein>
    <submittedName>
        <fullName evidence="1">Uncharacterized protein</fullName>
    </submittedName>
</protein>
<proteinExistence type="predicted"/>
<dbReference type="Proteomes" id="UP000316213">
    <property type="component" value="Unassembled WGS sequence"/>
</dbReference>
<keyword evidence="2" id="KW-1185">Reference proteome</keyword>
<accession>A0A5C6AHP1</accession>
<dbReference type="EMBL" id="SJPM01000003">
    <property type="protein sequence ID" value="TWT98940.1"/>
    <property type="molecule type" value="Genomic_DNA"/>
</dbReference>
<sequence>MSISLGYHENEFVPLNLPSDEAEWASKRPFSRLLGIIIAHL</sequence>